<sequence length="67" mass="7638">MPGQFVRTCWARWAPESIHRSCSWRQYSTVMAELPLHSTSLPRCLGCYEKHCCANRLQAPLPTTTTA</sequence>
<dbReference type="Proteomes" id="UP000485058">
    <property type="component" value="Unassembled WGS sequence"/>
</dbReference>
<dbReference type="EMBL" id="BLLF01006394">
    <property type="protein sequence ID" value="GFH32211.1"/>
    <property type="molecule type" value="Genomic_DNA"/>
</dbReference>
<dbReference type="AlphaFoldDB" id="A0A6A0AIW6"/>
<evidence type="ECO:0000313" key="1">
    <source>
        <dbReference type="EMBL" id="GFH32211.1"/>
    </source>
</evidence>
<proteinExistence type="predicted"/>
<keyword evidence="2" id="KW-1185">Reference proteome</keyword>
<name>A0A6A0AIW6_HAELA</name>
<comment type="caution">
    <text evidence="1">The sequence shown here is derived from an EMBL/GenBank/DDBJ whole genome shotgun (WGS) entry which is preliminary data.</text>
</comment>
<reference evidence="1 2" key="1">
    <citation type="submission" date="2020-02" db="EMBL/GenBank/DDBJ databases">
        <title>Draft genome sequence of Haematococcus lacustris strain NIES-144.</title>
        <authorList>
            <person name="Morimoto D."/>
            <person name="Nakagawa S."/>
            <person name="Yoshida T."/>
            <person name="Sawayama S."/>
        </authorList>
    </citation>
    <scope>NUCLEOTIDE SEQUENCE [LARGE SCALE GENOMIC DNA]</scope>
    <source>
        <strain evidence="1 2">NIES-144</strain>
    </source>
</reference>
<organism evidence="1 2">
    <name type="scientific">Haematococcus lacustris</name>
    <name type="common">Green alga</name>
    <name type="synonym">Haematococcus pluvialis</name>
    <dbReference type="NCBI Taxonomy" id="44745"/>
    <lineage>
        <taxon>Eukaryota</taxon>
        <taxon>Viridiplantae</taxon>
        <taxon>Chlorophyta</taxon>
        <taxon>core chlorophytes</taxon>
        <taxon>Chlorophyceae</taxon>
        <taxon>CS clade</taxon>
        <taxon>Chlamydomonadales</taxon>
        <taxon>Haematococcaceae</taxon>
        <taxon>Haematococcus</taxon>
    </lineage>
</organism>
<gene>
    <name evidence="1" type="ORF">HaLaN_31395</name>
</gene>
<accession>A0A6A0AIW6</accession>
<protein>
    <submittedName>
        <fullName evidence="1">Uncharacterized protein</fullName>
    </submittedName>
</protein>
<evidence type="ECO:0000313" key="2">
    <source>
        <dbReference type="Proteomes" id="UP000485058"/>
    </source>
</evidence>